<dbReference type="GeneID" id="68119807"/>
<accession>A0A6A5C3L0</accession>
<evidence type="ECO:0000256" key="1">
    <source>
        <dbReference type="SAM" id="MobiDB-lite"/>
    </source>
</evidence>
<dbReference type="AlphaFoldDB" id="A0A6A5C3L0"/>
<evidence type="ECO:0000313" key="4">
    <source>
        <dbReference type="Proteomes" id="UP000444721"/>
    </source>
</evidence>
<gene>
    <name evidence="3" type="ORF">FDP41_012592</name>
</gene>
<dbReference type="VEuPathDB" id="AmoebaDB:NfTy_024200"/>
<reference evidence="3 4" key="1">
    <citation type="journal article" date="2019" name="Sci. Rep.">
        <title>Nanopore sequencing improves the draft genome of the human pathogenic amoeba Naegleria fowleri.</title>
        <authorList>
            <person name="Liechti N."/>
            <person name="Schurch N."/>
            <person name="Bruggmann R."/>
            <person name="Wittwer M."/>
        </authorList>
    </citation>
    <scope>NUCLEOTIDE SEQUENCE [LARGE SCALE GENOMIC DNA]</scope>
    <source>
        <strain evidence="3 4">ATCC 30894</strain>
    </source>
</reference>
<keyword evidence="4" id="KW-1185">Reference proteome</keyword>
<feature type="compositionally biased region" description="Polar residues" evidence="1">
    <location>
        <begin position="259"/>
        <end position="270"/>
    </location>
</feature>
<feature type="transmembrane region" description="Helical" evidence="2">
    <location>
        <begin position="224"/>
        <end position="249"/>
    </location>
</feature>
<keyword evidence="2" id="KW-0472">Membrane</keyword>
<dbReference type="VEuPathDB" id="AmoebaDB:NF0123070"/>
<dbReference type="VEuPathDB" id="AmoebaDB:FDP41_012592"/>
<organism evidence="3 4">
    <name type="scientific">Naegleria fowleri</name>
    <name type="common">Brain eating amoeba</name>
    <dbReference type="NCBI Taxonomy" id="5763"/>
    <lineage>
        <taxon>Eukaryota</taxon>
        <taxon>Discoba</taxon>
        <taxon>Heterolobosea</taxon>
        <taxon>Tetramitia</taxon>
        <taxon>Eutetramitia</taxon>
        <taxon>Vahlkampfiidae</taxon>
        <taxon>Naegleria</taxon>
    </lineage>
</organism>
<protein>
    <submittedName>
        <fullName evidence="3">Uncharacterized protein</fullName>
    </submittedName>
</protein>
<dbReference type="OrthoDB" id="10366883at2759"/>
<dbReference type="OMA" id="YDENCIE"/>
<name>A0A6A5C3L0_NAEFO</name>
<sequence length="280" mass="30846">MPTFVKSSPPLILMAMIATLFLFYTTLISASAEVATASVSSSSSTTTTMVHLKRLVRESAELYHSAPQVLSEIEKKRGSSSSNYFYSDFKTGTWYTGDFETYDENCIENTFVFVNLTIPNSYSMILSAPLQPTDRVHLSACLKGLKDSYHLCGIKVENVSSSACVRYSHDEKESTVKVAINLNPLSCMAPDFDYDGKCSISESAPEIIFYYSAPGYNSTMLRNVVVIVVLSLLVCCCGCIAVIGGCVGYRCYKKRSARKPSNSGNIQLDPQEQYAELEDL</sequence>
<dbReference type="RefSeq" id="XP_044566045.1">
    <property type="nucleotide sequence ID" value="XM_044703128.1"/>
</dbReference>
<dbReference type="Proteomes" id="UP000444721">
    <property type="component" value="Unassembled WGS sequence"/>
</dbReference>
<keyword evidence="2" id="KW-0812">Transmembrane</keyword>
<feature type="region of interest" description="Disordered" evidence="1">
    <location>
        <begin position="257"/>
        <end position="280"/>
    </location>
</feature>
<keyword evidence="2" id="KW-1133">Transmembrane helix</keyword>
<comment type="caution">
    <text evidence="3">The sequence shown here is derived from an EMBL/GenBank/DDBJ whole genome shotgun (WGS) entry which is preliminary data.</text>
</comment>
<proteinExistence type="predicted"/>
<dbReference type="EMBL" id="VFQX01000015">
    <property type="protein sequence ID" value="KAF0981332.1"/>
    <property type="molecule type" value="Genomic_DNA"/>
</dbReference>
<evidence type="ECO:0000256" key="2">
    <source>
        <dbReference type="SAM" id="Phobius"/>
    </source>
</evidence>
<evidence type="ECO:0000313" key="3">
    <source>
        <dbReference type="EMBL" id="KAF0981332.1"/>
    </source>
</evidence>